<proteinExistence type="inferred from homology"/>
<dbReference type="CDD" id="cd03801">
    <property type="entry name" value="GT4_PimA-like"/>
    <property type="match status" value="1"/>
</dbReference>
<accession>A0A0F4VLV4</accession>
<protein>
    <submittedName>
        <fullName evidence="5">Glycosyltransferase</fullName>
    </submittedName>
</protein>
<keyword evidence="3 5" id="KW-0808">Transferase</keyword>
<reference evidence="5 6" key="1">
    <citation type="journal article" date="2015" name="Phytopathology">
        <title>Genomes of Candidatus Liberibacter solanacearum haplotype A from New Zealand and the USA suggest significant genome plasticity in the species.</title>
        <authorList>
            <person name="Thompson S.M."/>
            <person name="Johnson C.P."/>
            <person name="Lu A.Y."/>
            <person name="Frampton R.A."/>
            <person name="Sullivan K.L."/>
            <person name="Fiers M.W."/>
            <person name="Crowhurst R.N."/>
            <person name="Pitman A.R."/>
            <person name="Scott I."/>
            <person name="Gudmestad N.C."/>
            <person name="Smith G.R."/>
        </authorList>
    </citation>
    <scope>NUCLEOTIDE SEQUENCE [LARGE SCALE GENOMIC DNA]</scope>
    <source>
        <strain evidence="5 6">LsoNZ1</strain>
    </source>
</reference>
<dbReference type="PANTHER" id="PTHR12526:SF640">
    <property type="entry name" value="COLANIC ACID BIOSYNTHESIS GLYCOSYLTRANSFERASE WCAL-RELATED"/>
    <property type="match status" value="1"/>
</dbReference>
<comment type="similarity">
    <text evidence="1">Belongs to the glycosyltransferase group 1 family. Glycosyltransferase 4 subfamily.</text>
</comment>
<dbReference type="EMBL" id="JMTK01000002">
    <property type="protein sequence ID" value="KJZ82235.1"/>
    <property type="molecule type" value="Genomic_DNA"/>
</dbReference>
<evidence type="ECO:0000256" key="1">
    <source>
        <dbReference type="ARBA" id="ARBA00009481"/>
    </source>
</evidence>
<dbReference type="Gene3D" id="3.40.50.2000">
    <property type="entry name" value="Glycogen Phosphorylase B"/>
    <property type="match status" value="2"/>
</dbReference>
<dbReference type="Pfam" id="PF00534">
    <property type="entry name" value="Glycos_transf_1"/>
    <property type="match status" value="1"/>
</dbReference>
<comment type="caution">
    <text evidence="5">The sequence shown here is derived from an EMBL/GenBank/DDBJ whole genome shotgun (WGS) entry which is preliminary data.</text>
</comment>
<keyword evidence="2" id="KW-0328">Glycosyltransferase</keyword>
<evidence type="ECO:0000256" key="2">
    <source>
        <dbReference type="ARBA" id="ARBA00022676"/>
    </source>
</evidence>
<dbReference type="PATRIC" id="fig|556287.9.peg.1001"/>
<dbReference type="AlphaFoldDB" id="A0A0F4VLV4"/>
<feature type="domain" description="Glycosyl transferase family 1" evidence="4">
    <location>
        <begin position="172"/>
        <end position="345"/>
    </location>
</feature>
<evidence type="ECO:0000313" key="6">
    <source>
        <dbReference type="Proteomes" id="UP000033731"/>
    </source>
</evidence>
<dbReference type="InterPro" id="IPR001296">
    <property type="entry name" value="Glyco_trans_1"/>
</dbReference>
<gene>
    <name evidence="5" type="ORF">DJ66_0979</name>
</gene>
<dbReference type="Proteomes" id="UP000033731">
    <property type="component" value="Unassembled WGS sequence"/>
</dbReference>
<evidence type="ECO:0000313" key="5">
    <source>
        <dbReference type="EMBL" id="KJZ82235.1"/>
    </source>
</evidence>
<dbReference type="PANTHER" id="PTHR12526">
    <property type="entry name" value="GLYCOSYLTRANSFERASE"/>
    <property type="match status" value="1"/>
</dbReference>
<dbReference type="GO" id="GO:0016757">
    <property type="term" value="F:glycosyltransferase activity"/>
    <property type="evidence" value="ECO:0007669"/>
    <property type="project" value="UniProtKB-KW"/>
</dbReference>
<dbReference type="SUPFAM" id="SSF53756">
    <property type="entry name" value="UDP-Glycosyltransferase/glycogen phosphorylase"/>
    <property type="match status" value="1"/>
</dbReference>
<sequence>MKFFRSYGSSGKSRSSYQSIDMSNIDVITPNLKIRHSGVTSTIFGLYPIQRKIGQRLVVFGYFLPKNIASIGISSLLACWRRPISQKNRIWHARRHNEMLLGIVMRDVLRMPLKLVFTTSKQRKNSKWGEFLTSRMDAVIATSEKSAYSTNCPNTIIMHGVDTERFYPTNNKKEARRKIQMPENAKLIGCFGRIRKLKGTDLFVDCMINLLPHHPEWIALIVGRTTLKHCRFKKNIQKRIYEAGLEKRILFINEQYLIDSWYRALDIFVSPSLSEGFGLTPLEAMASGVPVVASDVGAFTELLDPENTKAGIIFPPGDLHEMEKAILYFMKSESIISDTGNRGRERAVKHFSIEKEALKIGEVYDAL</sequence>
<evidence type="ECO:0000259" key="4">
    <source>
        <dbReference type="Pfam" id="PF00534"/>
    </source>
</evidence>
<keyword evidence="6" id="KW-1185">Reference proteome</keyword>
<organism evidence="5 6">
    <name type="scientific">Candidatus Liberibacter solanacearum</name>
    <dbReference type="NCBI Taxonomy" id="556287"/>
    <lineage>
        <taxon>Bacteria</taxon>
        <taxon>Pseudomonadati</taxon>
        <taxon>Pseudomonadota</taxon>
        <taxon>Alphaproteobacteria</taxon>
        <taxon>Hyphomicrobiales</taxon>
        <taxon>Rhizobiaceae</taxon>
        <taxon>Liberibacter</taxon>
    </lineage>
</organism>
<dbReference type="RefSeq" id="WP_045960883.1">
    <property type="nucleotide sequence ID" value="NZ_JMTK01000002.1"/>
</dbReference>
<evidence type="ECO:0000256" key="3">
    <source>
        <dbReference type="ARBA" id="ARBA00022679"/>
    </source>
</evidence>
<name>A0A0F4VLV4_9HYPH</name>